<evidence type="ECO:0000256" key="1">
    <source>
        <dbReference type="ARBA" id="ARBA00023015"/>
    </source>
</evidence>
<dbReference type="Pfam" id="PF00440">
    <property type="entry name" value="TetR_N"/>
    <property type="match status" value="1"/>
</dbReference>
<feature type="domain" description="HTH tetR-type" evidence="5">
    <location>
        <begin position="16"/>
        <end position="76"/>
    </location>
</feature>
<comment type="caution">
    <text evidence="6">The sequence shown here is derived from an EMBL/GenBank/DDBJ whole genome shotgun (WGS) entry which is preliminary data.</text>
</comment>
<accession>A0ABV3GEC6</accession>
<keyword evidence="3" id="KW-0804">Transcription</keyword>
<dbReference type="Pfam" id="PF17928">
    <property type="entry name" value="TetR_C_22"/>
    <property type="match status" value="1"/>
</dbReference>
<reference evidence="6 7" key="1">
    <citation type="submission" date="2024-06" db="EMBL/GenBank/DDBJ databases">
        <title>The Natural Products Discovery Center: Release of the First 8490 Sequenced Strains for Exploring Actinobacteria Biosynthetic Diversity.</title>
        <authorList>
            <person name="Kalkreuter E."/>
            <person name="Kautsar S.A."/>
            <person name="Yang D."/>
            <person name="Bader C.D."/>
            <person name="Teijaro C.N."/>
            <person name="Fluegel L."/>
            <person name="Davis C.M."/>
            <person name="Simpson J.R."/>
            <person name="Lauterbach L."/>
            <person name="Steele A.D."/>
            <person name="Gui C."/>
            <person name="Meng S."/>
            <person name="Li G."/>
            <person name="Viehrig K."/>
            <person name="Ye F."/>
            <person name="Su P."/>
            <person name="Kiefer A.F."/>
            <person name="Nichols A."/>
            <person name="Cepeda A.J."/>
            <person name="Yan W."/>
            <person name="Fan B."/>
            <person name="Jiang Y."/>
            <person name="Adhikari A."/>
            <person name="Zheng C.-J."/>
            <person name="Schuster L."/>
            <person name="Cowan T.M."/>
            <person name="Smanski M.J."/>
            <person name="Chevrette M.G."/>
            <person name="De Carvalho L.P.S."/>
            <person name="Shen B."/>
        </authorList>
    </citation>
    <scope>NUCLEOTIDE SEQUENCE [LARGE SCALE GENOMIC DNA]</scope>
    <source>
        <strain evidence="6 7">NPDC050100</strain>
    </source>
</reference>
<protein>
    <submittedName>
        <fullName evidence="6">TetR/AcrR family transcriptional regulator</fullName>
    </submittedName>
</protein>
<dbReference type="RefSeq" id="WP_061258516.1">
    <property type="nucleotide sequence ID" value="NZ_JBFALK010000007.1"/>
</dbReference>
<dbReference type="PANTHER" id="PTHR30055">
    <property type="entry name" value="HTH-TYPE TRANSCRIPTIONAL REGULATOR RUTR"/>
    <property type="match status" value="1"/>
</dbReference>
<gene>
    <name evidence="6" type="ORF">AB0I59_15255</name>
</gene>
<dbReference type="Gene3D" id="1.10.357.10">
    <property type="entry name" value="Tetracycline Repressor, domain 2"/>
    <property type="match status" value="1"/>
</dbReference>
<keyword evidence="2 4" id="KW-0238">DNA-binding</keyword>
<keyword evidence="7" id="KW-1185">Reference proteome</keyword>
<name>A0ABV3GEC6_MICGL</name>
<evidence type="ECO:0000256" key="3">
    <source>
        <dbReference type="ARBA" id="ARBA00023163"/>
    </source>
</evidence>
<keyword evidence="1" id="KW-0805">Transcription regulation</keyword>
<evidence type="ECO:0000259" key="5">
    <source>
        <dbReference type="PROSITE" id="PS50977"/>
    </source>
</evidence>
<evidence type="ECO:0000256" key="2">
    <source>
        <dbReference type="ARBA" id="ARBA00023125"/>
    </source>
</evidence>
<dbReference type="InterPro" id="IPR001647">
    <property type="entry name" value="HTH_TetR"/>
</dbReference>
<dbReference type="InterPro" id="IPR050109">
    <property type="entry name" value="HTH-type_TetR-like_transc_reg"/>
</dbReference>
<organism evidence="6 7">
    <name type="scientific">Microtetraspora glauca</name>
    <dbReference type="NCBI Taxonomy" id="1996"/>
    <lineage>
        <taxon>Bacteria</taxon>
        <taxon>Bacillati</taxon>
        <taxon>Actinomycetota</taxon>
        <taxon>Actinomycetes</taxon>
        <taxon>Streptosporangiales</taxon>
        <taxon>Streptosporangiaceae</taxon>
        <taxon>Microtetraspora</taxon>
    </lineage>
</organism>
<dbReference type="SUPFAM" id="SSF46689">
    <property type="entry name" value="Homeodomain-like"/>
    <property type="match status" value="1"/>
</dbReference>
<proteinExistence type="predicted"/>
<evidence type="ECO:0000313" key="7">
    <source>
        <dbReference type="Proteomes" id="UP001551675"/>
    </source>
</evidence>
<feature type="DNA-binding region" description="H-T-H motif" evidence="4">
    <location>
        <begin position="39"/>
        <end position="58"/>
    </location>
</feature>
<dbReference type="EMBL" id="JBFALK010000007">
    <property type="protein sequence ID" value="MEV0969995.1"/>
    <property type="molecule type" value="Genomic_DNA"/>
</dbReference>
<dbReference type="PANTHER" id="PTHR30055:SF151">
    <property type="entry name" value="TRANSCRIPTIONAL REGULATORY PROTEIN"/>
    <property type="match status" value="1"/>
</dbReference>
<evidence type="ECO:0000256" key="4">
    <source>
        <dbReference type="PROSITE-ProRule" id="PRU00335"/>
    </source>
</evidence>
<sequence>MASHGIRRRPVQKRSIERVERILDACAGLLDEVGFDALTTSEVARRAGVPSGTVYQFFDGKPGMMRELAMRNLELLIERLRRRSADEPALTWPRAAEIVIEETIEMRRSVPGFTVVDFADTRPGGASFLPDGETEEGGDVLADRLYAFAVEEIGLPPIADPHRVMRLAIEATSVALALAFRASRQGDPAMIDQARRLLRAYFADVSA</sequence>
<dbReference type="PRINTS" id="PR00455">
    <property type="entry name" value="HTHTETR"/>
</dbReference>
<dbReference type="InterPro" id="IPR009057">
    <property type="entry name" value="Homeodomain-like_sf"/>
</dbReference>
<dbReference type="Proteomes" id="UP001551675">
    <property type="component" value="Unassembled WGS sequence"/>
</dbReference>
<evidence type="ECO:0000313" key="6">
    <source>
        <dbReference type="EMBL" id="MEV0969995.1"/>
    </source>
</evidence>
<dbReference type="InterPro" id="IPR041674">
    <property type="entry name" value="TetR_C_22"/>
</dbReference>
<dbReference type="PROSITE" id="PS50977">
    <property type="entry name" value="HTH_TETR_2"/>
    <property type="match status" value="1"/>
</dbReference>